<keyword evidence="4 6" id="KW-1133">Transmembrane helix</keyword>
<keyword evidence="5 6" id="KW-0472">Membrane</keyword>
<proteinExistence type="inferred from homology"/>
<comment type="similarity">
    <text evidence="6">Belongs to the TVP38/TMEM64 family.</text>
</comment>
<feature type="transmembrane region" description="Helical" evidence="6">
    <location>
        <begin position="95"/>
        <end position="120"/>
    </location>
</feature>
<evidence type="ECO:0000256" key="4">
    <source>
        <dbReference type="ARBA" id="ARBA00022989"/>
    </source>
</evidence>
<dbReference type="EMBL" id="DTHB01000016">
    <property type="protein sequence ID" value="HGB13930.1"/>
    <property type="molecule type" value="Genomic_DNA"/>
</dbReference>
<dbReference type="Pfam" id="PF09335">
    <property type="entry name" value="VTT_dom"/>
    <property type="match status" value="1"/>
</dbReference>
<comment type="caution">
    <text evidence="8">The sequence shown here is derived from an EMBL/GenBank/DDBJ whole genome shotgun (WGS) entry which is preliminary data.</text>
</comment>
<feature type="transmembrane region" description="Helical" evidence="6">
    <location>
        <begin position="21"/>
        <end position="45"/>
    </location>
</feature>
<dbReference type="InterPro" id="IPR015414">
    <property type="entry name" value="TMEM64"/>
</dbReference>
<accession>A0A7C3WGN1</accession>
<evidence type="ECO:0000256" key="1">
    <source>
        <dbReference type="ARBA" id="ARBA00004651"/>
    </source>
</evidence>
<protein>
    <recommendedName>
        <fullName evidence="6">TVP38/TMEM64 family membrane protein</fullName>
    </recommendedName>
</protein>
<organism evidence="8">
    <name type="scientific">Desulfobacca acetoxidans</name>
    <dbReference type="NCBI Taxonomy" id="60893"/>
    <lineage>
        <taxon>Bacteria</taxon>
        <taxon>Pseudomonadati</taxon>
        <taxon>Thermodesulfobacteriota</taxon>
        <taxon>Desulfobaccia</taxon>
        <taxon>Desulfobaccales</taxon>
        <taxon>Desulfobaccaceae</taxon>
        <taxon>Desulfobacca</taxon>
    </lineage>
</organism>
<feature type="transmembrane region" description="Helical" evidence="6">
    <location>
        <begin position="140"/>
        <end position="158"/>
    </location>
</feature>
<keyword evidence="3 6" id="KW-0812">Transmembrane</keyword>
<reference evidence="8" key="1">
    <citation type="journal article" date="2020" name="mSystems">
        <title>Genome- and Community-Level Interaction Insights into Carbon Utilization and Element Cycling Functions of Hydrothermarchaeota in Hydrothermal Sediment.</title>
        <authorList>
            <person name="Zhou Z."/>
            <person name="Liu Y."/>
            <person name="Xu W."/>
            <person name="Pan J."/>
            <person name="Luo Z.H."/>
            <person name="Li M."/>
        </authorList>
    </citation>
    <scope>NUCLEOTIDE SEQUENCE [LARGE SCALE GENOMIC DNA]</scope>
    <source>
        <strain evidence="8">SpSt-776</strain>
    </source>
</reference>
<dbReference type="InterPro" id="IPR032816">
    <property type="entry name" value="VTT_dom"/>
</dbReference>
<evidence type="ECO:0000256" key="6">
    <source>
        <dbReference type="RuleBase" id="RU366058"/>
    </source>
</evidence>
<dbReference type="AlphaFoldDB" id="A0A7C3WGN1"/>
<feature type="transmembrane region" description="Helical" evidence="6">
    <location>
        <begin position="207"/>
        <end position="227"/>
    </location>
</feature>
<sequence length="252" mass="28054">MKAENLQARNNRRWRLLAAGFLIVAGAAVLLYFNTAHLAAGWRWLYHYVEEKEKLRQLVKQAGPLGPLVFIAIQALQVVLAPIPGEATGFLGGFLFGAPLGFLFSTIGLTLGSIFAFLLGRLLEKKFVVKVVSPATLARFDFLMEHQGALVAFLLFLLPGFPKDYLCFILGLSPMSFRLFVILVTIGRMPGTLMLSLQGAQLYKGNYLDFLILSAVCVIVGGLLYVYRETFYRWVRRLEGKPAEIPLPPRTS</sequence>
<comment type="subcellular location">
    <subcellularLocation>
        <location evidence="1 6">Cell membrane</location>
        <topology evidence="1 6">Multi-pass membrane protein</topology>
    </subcellularLocation>
</comment>
<feature type="domain" description="VTT" evidence="7">
    <location>
        <begin position="83"/>
        <end position="200"/>
    </location>
</feature>
<dbReference type="PANTHER" id="PTHR12677:SF59">
    <property type="entry name" value="GOLGI APPARATUS MEMBRANE PROTEIN TVP38-RELATED"/>
    <property type="match status" value="1"/>
</dbReference>
<evidence type="ECO:0000256" key="3">
    <source>
        <dbReference type="ARBA" id="ARBA00022692"/>
    </source>
</evidence>
<feature type="transmembrane region" description="Helical" evidence="6">
    <location>
        <begin position="165"/>
        <end position="187"/>
    </location>
</feature>
<dbReference type="GO" id="GO:0005886">
    <property type="term" value="C:plasma membrane"/>
    <property type="evidence" value="ECO:0007669"/>
    <property type="project" value="UniProtKB-SubCell"/>
</dbReference>
<evidence type="ECO:0000256" key="5">
    <source>
        <dbReference type="ARBA" id="ARBA00023136"/>
    </source>
</evidence>
<keyword evidence="2 6" id="KW-1003">Cell membrane</keyword>
<name>A0A7C3WGN1_9BACT</name>
<evidence type="ECO:0000259" key="7">
    <source>
        <dbReference type="Pfam" id="PF09335"/>
    </source>
</evidence>
<evidence type="ECO:0000256" key="2">
    <source>
        <dbReference type="ARBA" id="ARBA00022475"/>
    </source>
</evidence>
<dbReference type="PANTHER" id="PTHR12677">
    <property type="entry name" value="GOLGI APPARATUS MEMBRANE PROTEIN TVP38-RELATED"/>
    <property type="match status" value="1"/>
</dbReference>
<evidence type="ECO:0000313" key="8">
    <source>
        <dbReference type="EMBL" id="HGB13930.1"/>
    </source>
</evidence>
<gene>
    <name evidence="8" type="ORF">ENV62_01630</name>
</gene>